<organism evidence="9 10">
    <name type="scientific">Candidatus Komeilibacteria bacterium CG11_big_fil_rev_8_21_14_0_20_36_20</name>
    <dbReference type="NCBI Taxonomy" id="1974477"/>
    <lineage>
        <taxon>Bacteria</taxon>
        <taxon>Candidatus Komeiliibacteriota</taxon>
    </lineage>
</organism>
<keyword evidence="3" id="KW-0677">Repeat</keyword>
<keyword evidence="9" id="KW-0132">Cell division</keyword>
<evidence type="ECO:0000256" key="5">
    <source>
        <dbReference type="ARBA" id="ARBA00023125"/>
    </source>
</evidence>
<dbReference type="InterPro" id="IPR003444">
    <property type="entry name" value="MraZ"/>
</dbReference>
<comment type="subunit">
    <text evidence="7">Forms oligomers.</text>
</comment>
<dbReference type="PROSITE" id="PS51740">
    <property type="entry name" value="SPOVT_ABRB"/>
    <property type="match status" value="2"/>
</dbReference>
<dbReference type="AlphaFoldDB" id="A0A2H0NEA7"/>
<name>A0A2H0NEA7_9BACT</name>
<dbReference type="EMBL" id="PCWQ01000006">
    <property type="protein sequence ID" value="PIR07222.1"/>
    <property type="molecule type" value="Genomic_DNA"/>
</dbReference>
<dbReference type="CDD" id="cd16321">
    <property type="entry name" value="MraZ_C"/>
    <property type="match status" value="1"/>
</dbReference>
<reference evidence="9 10" key="1">
    <citation type="submission" date="2017-09" db="EMBL/GenBank/DDBJ databases">
        <title>Depth-based differentiation of microbial function through sediment-hosted aquifers and enrichment of novel symbionts in the deep terrestrial subsurface.</title>
        <authorList>
            <person name="Probst A.J."/>
            <person name="Ladd B."/>
            <person name="Jarett J.K."/>
            <person name="Geller-Mcgrath D.E."/>
            <person name="Sieber C.M."/>
            <person name="Emerson J.B."/>
            <person name="Anantharaman K."/>
            <person name="Thomas B.C."/>
            <person name="Malmstrom R."/>
            <person name="Stieglmeier M."/>
            <person name="Klingl A."/>
            <person name="Woyke T."/>
            <person name="Ryan C.M."/>
            <person name="Banfield J.F."/>
        </authorList>
    </citation>
    <scope>NUCLEOTIDE SEQUENCE [LARGE SCALE GENOMIC DNA]</scope>
    <source>
        <strain evidence="9">CG11_big_fil_rev_8_21_14_0_20_36_20</strain>
    </source>
</reference>
<gene>
    <name evidence="7" type="primary">mraZ</name>
    <name evidence="9" type="ORF">COV55_00570</name>
</gene>
<dbReference type="InterPro" id="IPR007159">
    <property type="entry name" value="SpoVT-AbrB_dom"/>
</dbReference>
<evidence type="ECO:0000256" key="7">
    <source>
        <dbReference type="HAMAP-Rule" id="MF_01008"/>
    </source>
</evidence>
<comment type="caution">
    <text evidence="9">The sequence shown here is derived from an EMBL/GenBank/DDBJ whole genome shotgun (WGS) entry which is preliminary data.</text>
</comment>
<comment type="similarity">
    <text evidence="7">Belongs to the MraZ family.</text>
</comment>
<dbReference type="GO" id="GO:2000143">
    <property type="term" value="P:negative regulation of DNA-templated transcription initiation"/>
    <property type="evidence" value="ECO:0007669"/>
    <property type="project" value="TreeGrafter"/>
</dbReference>
<evidence type="ECO:0000256" key="6">
    <source>
        <dbReference type="ARBA" id="ARBA00023163"/>
    </source>
</evidence>
<dbReference type="CDD" id="cd16320">
    <property type="entry name" value="MraZ_N"/>
    <property type="match status" value="1"/>
</dbReference>
<dbReference type="GO" id="GO:0000976">
    <property type="term" value="F:transcription cis-regulatory region binding"/>
    <property type="evidence" value="ECO:0007669"/>
    <property type="project" value="TreeGrafter"/>
</dbReference>
<dbReference type="GO" id="GO:0009295">
    <property type="term" value="C:nucleoid"/>
    <property type="evidence" value="ECO:0007669"/>
    <property type="project" value="UniProtKB-SubCell"/>
</dbReference>
<comment type="subcellular location">
    <subcellularLocation>
        <location evidence="7">Cytoplasm</location>
        <location evidence="7">Nucleoid</location>
    </subcellularLocation>
</comment>
<feature type="domain" description="SpoVT-AbrB" evidence="8">
    <location>
        <begin position="76"/>
        <end position="119"/>
    </location>
</feature>
<dbReference type="GO" id="GO:0051301">
    <property type="term" value="P:cell division"/>
    <property type="evidence" value="ECO:0007669"/>
    <property type="project" value="UniProtKB-KW"/>
</dbReference>
<dbReference type="InterPro" id="IPR035642">
    <property type="entry name" value="MraZ_N"/>
</dbReference>
<dbReference type="Gene3D" id="3.40.1550.20">
    <property type="entry name" value="Transcriptional regulator MraZ domain"/>
    <property type="match status" value="1"/>
</dbReference>
<keyword evidence="9" id="KW-0131">Cell cycle</keyword>
<dbReference type="HAMAP" id="MF_01008">
    <property type="entry name" value="MraZ"/>
    <property type="match status" value="1"/>
</dbReference>
<evidence type="ECO:0000256" key="4">
    <source>
        <dbReference type="ARBA" id="ARBA00023015"/>
    </source>
</evidence>
<proteinExistence type="inferred from homology"/>
<dbReference type="PANTHER" id="PTHR34701:SF1">
    <property type="entry name" value="TRANSCRIPTIONAL REGULATOR MRAZ"/>
    <property type="match status" value="1"/>
</dbReference>
<evidence type="ECO:0000256" key="1">
    <source>
        <dbReference type="ARBA" id="ARBA00013860"/>
    </source>
</evidence>
<dbReference type="Pfam" id="PF02381">
    <property type="entry name" value="MraZ"/>
    <property type="match status" value="2"/>
</dbReference>
<dbReference type="InterPro" id="IPR038619">
    <property type="entry name" value="MraZ_sf"/>
</dbReference>
<sequence>MFIGEYKYNLDDKNRLAIPSKFRKLFAGGAVITKGLDNCLFIYTAKEWDKLVDKLANLPISQAKSRAFSRMMLAGAMDVRLDGQGRMVLPDYLKDFASLDKKIIVAGLYNRLEIWDEKLWAKYQRVSEKDSNQIAEGLVDLGI</sequence>
<dbReference type="PANTHER" id="PTHR34701">
    <property type="entry name" value="TRANSCRIPTIONAL REGULATOR MRAZ"/>
    <property type="match status" value="1"/>
</dbReference>
<dbReference type="InterPro" id="IPR020603">
    <property type="entry name" value="MraZ_dom"/>
</dbReference>
<dbReference type="Proteomes" id="UP000230564">
    <property type="component" value="Unassembled WGS sequence"/>
</dbReference>
<evidence type="ECO:0000259" key="8">
    <source>
        <dbReference type="PROSITE" id="PS51740"/>
    </source>
</evidence>
<dbReference type="InterPro" id="IPR035644">
    <property type="entry name" value="MraZ_C"/>
</dbReference>
<evidence type="ECO:0000313" key="9">
    <source>
        <dbReference type="EMBL" id="PIR07222.1"/>
    </source>
</evidence>
<dbReference type="NCBIfam" id="TIGR00242">
    <property type="entry name" value="division/cell wall cluster transcriptional repressor MraZ"/>
    <property type="match status" value="1"/>
</dbReference>
<protein>
    <recommendedName>
        <fullName evidence="1 7">Transcriptional regulator MraZ</fullName>
    </recommendedName>
</protein>
<dbReference type="GO" id="GO:0003700">
    <property type="term" value="F:DNA-binding transcription factor activity"/>
    <property type="evidence" value="ECO:0007669"/>
    <property type="project" value="UniProtKB-UniRule"/>
</dbReference>
<evidence type="ECO:0000313" key="10">
    <source>
        <dbReference type="Proteomes" id="UP000230564"/>
    </source>
</evidence>
<evidence type="ECO:0000256" key="2">
    <source>
        <dbReference type="ARBA" id="ARBA00022490"/>
    </source>
</evidence>
<keyword evidence="4 7" id="KW-0805">Transcription regulation</keyword>
<accession>A0A2H0NEA7</accession>
<keyword evidence="5 7" id="KW-0238">DNA-binding</keyword>
<keyword evidence="6 7" id="KW-0804">Transcription</keyword>
<feature type="domain" description="SpoVT-AbrB" evidence="8">
    <location>
        <begin position="5"/>
        <end position="47"/>
    </location>
</feature>
<dbReference type="GO" id="GO:0005737">
    <property type="term" value="C:cytoplasm"/>
    <property type="evidence" value="ECO:0007669"/>
    <property type="project" value="UniProtKB-UniRule"/>
</dbReference>
<keyword evidence="2 7" id="KW-0963">Cytoplasm</keyword>
<dbReference type="InterPro" id="IPR037914">
    <property type="entry name" value="SpoVT-AbrB_sf"/>
</dbReference>
<evidence type="ECO:0000256" key="3">
    <source>
        <dbReference type="ARBA" id="ARBA00022737"/>
    </source>
</evidence>
<dbReference type="SUPFAM" id="SSF89447">
    <property type="entry name" value="AbrB/MazE/MraZ-like"/>
    <property type="match status" value="1"/>
</dbReference>